<keyword evidence="3" id="KW-1015">Disulfide bond</keyword>
<dbReference type="InterPro" id="IPR013783">
    <property type="entry name" value="Ig-like_fold"/>
</dbReference>
<keyword evidence="2 5" id="KW-0472">Membrane</keyword>
<dbReference type="InterPro" id="IPR003599">
    <property type="entry name" value="Ig_sub"/>
</dbReference>
<evidence type="ECO:0000313" key="8">
    <source>
        <dbReference type="Proteomes" id="UP001292094"/>
    </source>
</evidence>
<feature type="region of interest" description="Disordered" evidence="4">
    <location>
        <begin position="404"/>
        <end position="427"/>
    </location>
</feature>
<comment type="subcellular location">
    <subcellularLocation>
        <location evidence="1">Membrane</location>
        <topology evidence="1">Single-pass membrane protein</topology>
    </subcellularLocation>
</comment>
<sequence>MISEGVVVTGGGSLGPIRVGEEVEVWCKSSGGRPLPLVTWWRQGNKLHNQHTSITTNINTVPPLEVNIIGLTSEGVSAGTTLRLLCNSVGSHPPAQLIWWQGHTQLTPLKQVITEEGNVTESTVTMVARRELDGVTLVCSATNVLLRDAPLTRSVRLKVFYSPMVRLSLGRPLHPSNIKEGDDVFFECNIQANPQPHRIFWYHNGSGVKHNPAEGVVVSGLSLAVRAVHRQHSGSYTCTATNTQGTNTSNPVHLMVQWFDGGLPQRFLLEAWQDGEGIVNLTSEFPEWVLEGLVGGEGTRVSVTAINARGRSVPLFLQVPQVSARHHAPQESEDNEVMGMSTLLGGAVGVGVVLLLLVVVGVVVAQHTQQHQHTKMSHHHKVPGDGRGGEGEIELMWENYTSDADQDIPSPPYTPHHHHHHHTPSLASSVEYTHTQSLVDVHTQTLTPILSPSYVHSTPMIHLNGKVVRGSSPTSLVETDCQTGDCCSVVSCESEPESVIEVIKLSPATRAKFLSKGYTAPEFVSVSTKEPWRGQQQHVRVCQQPSPPMTTTTTITNHQHQALQPQTSSGARGCSARQLEELQQQQQPLHSHPNTNTSLLPPHTQRQYRDSPRTFRNKRRKLPRIHKGKVIRYTDNEGQDTQYGPSELLADSPSETYVNNGNEKNIGGGMMTMFGQKTYGKNGNEKNVGEGMMYVQEAAAVPPPKPPRAFSHSSLTGNALLSPLSSTSCPSGFNLDTPIETYSSAFINEPTTTTRNNNNNKAPLAEDEVRDAYSNTNTNNTNIPPIIEACRNIQTSTCQQLKSGIIESAM</sequence>
<dbReference type="InterPro" id="IPR003598">
    <property type="entry name" value="Ig_sub2"/>
</dbReference>
<dbReference type="SUPFAM" id="SSF48726">
    <property type="entry name" value="Immunoglobulin"/>
    <property type="match status" value="3"/>
</dbReference>
<evidence type="ECO:0000313" key="7">
    <source>
        <dbReference type="EMBL" id="KAK4304543.1"/>
    </source>
</evidence>
<keyword evidence="5" id="KW-1133">Transmembrane helix</keyword>
<reference evidence="7" key="1">
    <citation type="submission" date="2023-11" db="EMBL/GenBank/DDBJ databases">
        <title>Genome assemblies of two species of porcelain crab, Petrolisthes cinctipes and Petrolisthes manimaculis (Anomura: Porcellanidae).</title>
        <authorList>
            <person name="Angst P."/>
        </authorList>
    </citation>
    <scope>NUCLEOTIDE SEQUENCE</scope>
    <source>
        <strain evidence="7">PB745_02</strain>
        <tissue evidence="7">Gill</tissue>
    </source>
</reference>
<feature type="region of interest" description="Disordered" evidence="4">
    <location>
        <begin position="543"/>
        <end position="623"/>
    </location>
</feature>
<dbReference type="AlphaFoldDB" id="A0AAE1P9W3"/>
<dbReference type="Proteomes" id="UP001292094">
    <property type="component" value="Unassembled WGS sequence"/>
</dbReference>
<dbReference type="Pfam" id="PF13927">
    <property type="entry name" value="Ig_3"/>
    <property type="match status" value="1"/>
</dbReference>
<dbReference type="PANTHER" id="PTHR23278:SF19">
    <property type="entry name" value="OBSCURIN"/>
    <property type="match status" value="1"/>
</dbReference>
<dbReference type="SMART" id="SM00409">
    <property type="entry name" value="IG"/>
    <property type="match status" value="2"/>
</dbReference>
<dbReference type="SMART" id="SM00408">
    <property type="entry name" value="IGc2"/>
    <property type="match status" value="1"/>
</dbReference>
<evidence type="ECO:0000256" key="5">
    <source>
        <dbReference type="SAM" id="Phobius"/>
    </source>
</evidence>
<feature type="compositionally biased region" description="Polar residues" evidence="4">
    <location>
        <begin position="557"/>
        <end position="570"/>
    </location>
</feature>
<accession>A0AAE1P9W3</accession>
<dbReference type="EMBL" id="JAWZYT010002409">
    <property type="protein sequence ID" value="KAK4304543.1"/>
    <property type="molecule type" value="Genomic_DNA"/>
</dbReference>
<evidence type="ECO:0000259" key="6">
    <source>
        <dbReference type="PROSITE" id="PS50835"/>
    </source>
</evidence>
<keyword evidence="8" id="KW-1185">Reference proteome</keyword>
<evidence type="ECO:0000256" key="3">
    <source>
        <dbReference type="ARBA" id="ARBA00023157"/>
    </source>
</evidence>
<evidence type="ECO:0000256" key="4">
    <source>
        <dbReference type="SAM" id="MobiDB-lite"/>
    </source>
</evidence>
<keyword evidence="5" id="KW-0812">Transmembrane</keyword>
<dbReference type="InterPro" id="IPR013162">
    <property type="entry name" value="CD80_C2-set"/>
</dbReference>
<feature type="compositionally biased region" description="Polar residues" evidence="4">
    <location>
        <begin position="588"/>
        <end position="599"/>
    </location>
</feature>
<proteinExistence type="predicted"/>
<evidence type="ECO:0000256" key="1">
    <source>
        <dbReference type="ARBA" id="ARBA00004167"/>
    </source>
</evidence>
<name>A0AAE1P9W3_9EUCA</name>
<comment type="caution">
    <text evidence="7">The sequence shown here is derived from an EMBL/GenBank/DDBJ whole genome shotgun (WGS) entry which is preliminary data.</text>
</comment>
<gene>
    <name evidence="7" type="ORF">Pmani_023424</name>
</gene>
<dbReference type="InterPro" id="IPR007110">
    <property type="entry name" value="Ig-like_dom"/>
</dbReference>
<organism evidence="7 8">
    <name type="scientific">Petrolisthes manimaculis</name>
    <dbReference type="NCBI Taxonomy" id="1843537"/>
    <lineage>
        <taxon>Eukaryota</taxon>
        <taxon>Metazoa</taxon>
        <taxon>Ecdysozoa</taxon>
        <taxon>Arthropoda</taxon>
        <taxon>Crustacea</taxon>
        <taxon>Multicrustacea</taxon>
        <taxon>Malacostraca</taxon>
        <taxon>Eumalacostraca</taxon>
        <taxon>Eucarida</taxon>
        <taxon>Decapoda</taxon>
        <taxon>Pleocyemata</taxon>
        <taxon>Anomura</taxon>
        <taxon>Galatheoidea</taxon>
        <taxon>Porcellanidae</taxon>
        <taxon>Petrolisthes</taxon>
    </lineage>
</organism>
<dbReference type="PROSITE" id="PS50835">
    <property type="entry name" value="IG_LIKE"/>
    <property type="match status" value="2"/>
</dbReference>
<feature type="domain" description="Ig-like" evidence="6">
    <location>
        <begin position="62"/>
        <end position="158"/>
    </location>
</feature>
<evidence type="ECO:0000256" key="2">
    <source>
        <dbReference type="ARBA" id="ARBA00023136"/>
    </source>
</evidence>
<feature type="domain" description="Ig-like" evidence="6">
    <location>
        <begin position="163"/>
        <end position="253"/>
    </location>
</feature>
<dbReference type="GO" id="GO:0016020">
    <property type="term" value="C:membrane"/>
    <property type="evidence" value="ECO:0007669"/>
    <property type="project" value="UniProtKB-SubCell"/>
</dbReference>
<feature type="region of interest" description="Disordered" evidence="4">
    <location>
        <begin position="636"/>
        <end position="655"/>
    </location>
</feature>
<dbReference type="Pfam" id="PF08205">
    <property type="entry name" value="C2-set_2"/>
    <property type="match status" value="1"/>
</dbReference>
<feature type="transmembrane region" description="Helical" evidence="5">
    <location>
        <begin position="343"/>
        <end position="365"/>
    </location>
</feature>
<dbReference type="InterPro" id="IPR036179">
    <property type="entry name" value="Ig-like_dom_sf"/>
</dbReference>
<protein>
    <recommendedName>
        <fullName evidence="6">Ig-like domain-containing protein</fullName>
    </recommendedName>
</protein>
<dbReference type="PANTHER" id="PTHR23278">
    <property type="entry name" value="SIDESTEP PROTEIN"/>
    <property type="match status" value="1"/>
</dbReference>
<dbReference type="Gene3D" id="2.60.40.10">
    <property type="entry name" value="Immunoglobulins"/>
    <property type="match status" value="3"/>
</dbReference>